<protein>
    <submittedName>
        <fullName evidence="4">Adenylate/guanylate cyclase domain-containing protein</fullName>
    </submittedName>
</protein>
<feature type="domain" description="Guanylate cyclase" evidence="2">
    <location>
        <begin position="282"/>
        <end position="414"/>
    </location>
</feature>
<dbReference type="RefSeq" id="WP_077243559.1">
    <property type="nucleotide sequence ID" value="NZ_MUZR01000004.1"/>
</dbReference>
<dbReference type="STRING" id="252474.B1A74_01485"/>
<feature type="transmembrane region" description="Helical" evidence="1">
    <location>
        <begin position="30"/>
        <end position="50"/>
    </location>
</feature>
<dbReference type="InterPro" id="IPR003660">
    <property type="entry name" value="HAMP_dom"/>
</dbReference>
<dbReference type="AlphaFoldDB" id="A0A1V3A1W3"/>
<evidence type="ECO:0000256" key="1">
    <source>
        <dbReference type="SAM" id="Phobius"/>
    </source>
</evidence>
<dbReference type="InterPro" id="IPR029787">
    <property type="entry name" value="Nucleotide_cyclase"/>
</dbReference>
<dbReference type="SMART" id="SM00044">
    <property type="entry name" value="CYCc"/>
    <property type="match status" value="1"/>
</dbReference>
<dbReference type="Proteomes" id="UP000189177">
    <property type="component" value="Unassembled WGS sequence"/>
</dbReference>
<accession>A0A1V3A1W3</accession>
<dbReference type="Pfam" id="PF00672">
    <property type="entry name" value="HAMP"/>
    <property type="match status" value="1"/>
</dbReference>
<name>A0A1V3A1W3_9GAMM</name>
<dbReference type="InterPro" id="IPR001054">
    <property type="entry name" value="A/G_cyclase"/>
</dbReference>
<dbReference type="Gene3D" id="6.10.340.10">
    <property type="match status" value="1"/>
</dbReference>
<dbReference type="CDD" id="cd06225">
    <property type="entry name" value="HAMP"/>
    <property type="match status" value="1"/>
</dbReference>
<dbReference type="GO" id="GO:0004016">
    <property type="term" value="F:adenylate cyclase activity"/>
    <property type="evidence" value="ECO:0007669"/>
    <property type="project" value="UniProtKB-ARBA"/>
</dbReference>
<evidence type="ECO:0000313" key="5">
    <source>
        <dbReference type="Proteomes" id="UP000189177"/>
    </source>
</evidence>
<dbReference type="SMART" id="SM00304">
    <property type="entry name" value="HAMP"/>
    <property type="match status" value="1"/>
</dbReference>
<dbReference type="InterPro" id="IPR050697">
    <property type="entry name" value="Adenylyl/Guanylyl_Cyclase_3/4"/>
</dbReference>
<dbReference type="SUPFAM" id="SSF158472">
    <property type="entry name" value="HAMP domain-like"/>
    <property type="match status" value="1"/>
</dbReference>
<dbReference type="Gene3D" id="3.30.70.1230">
    <property type="entry name" value="Nucleotide cyclase"/>
    <property type="match status" value="1"/>
</dbReference>
<dbReference type="CDD" id="cd07302">
    <property type="entry name" value="CHD"/>
    <property type="match status" value="1"/>
</dbReference>
<dbReference type="EMBL" id="MUZR01000004">
    <property type="protein sequence ID" value="OOC11316.1"/>
    <property type="molecule type" value="Genomic_DNA"/>
</dbReference>
<sequence length="471" mass="51637">MMRLFRRGGRPEQWRAADFTPRYLPIAWKIVAVIAGLTLTGIGVLAWVILSQVSTVLNNQIQAQAELTVAPVARTSGELILAEDHLTLETLLNSLVEDGRVEYIAAYAIDRGRVAAAGSPPADDAADGVWPLTAGAEPYRREVRFQDVQVGYIEARIDSAPMQELMRNTVNAGVITAAIVFLLSLILAIDISKRLVRPLERLAESMRERMQPGPDDQDDPRVVLRRDEITQLTEAFNTMAHDLLRKDQVEAALRRYVSTGVAEDILDNLDRVELGGRAVEGSVLFADITGYTALSQQCTPEALGRMLNEFFGPMTECIAEHGGTVDKYMGDCTMAVFGAARPDPDHRITALRTGLALLDTIAGINAEREARGERRVEFRIGLYAGEMLAGNMGARERMQFTVVGETVNLAARLVTIAPPGGLVTTRDFMEHPQMSQHNTGKLVQEDLGQHALHGLSEPVDVVRVHPTRTTA</sequence>
<organism evidence="4 5">
    <name type="scientific">Thioalkalivibrio halophilus</name>
    <dbReference type="NCBI Taxonomy" id="252474"/>
    <lineage>
        <taxon>Bacteria</taxon>
        <taxon>Pseudomonadati</taxon>
        <taxon>Pseudomonadota</taxon>
        <taxon>Gammaproteobacteria</taxon>
        <taxon>Chromatiales</taxon>
        <taxon>Ectothiorhodospiraceae</taxon>
        <taxon>Thioalkalivibrio</taxon>
    </lineage>
</organism>
<evidence type="ECO:0000313" key="4">
    <source>
        <dbReference type="EMBL" id="OOC11316.1"/>
    </source>
</evidence>
<dbReference type="Pfam" id="PF00211">
    <property type="entry name" value="Guanylate_cyc"/>
    <property type="match status" value="1"/>
</dbReference>
<feature type="domain" description="HAMP" evidence="3">
    <location>
        <begin position="193"/>
        <end position="248"/>
    </location>
</feature>
<feature type="transmembrane region" description="Helical" evidence="1">
    <location>
        <begin position="170"/>
        <end position="191"/>
    </location>
</feature>
<evidence type="ECO:0000259" key="2">
    <source>
        <dbReference type="PROSITE" id="PS50125"/>
    </source>
</evidence>
<evidence type="ECO:0000259" key="3">
    <source>
        <dbReference type="PROSITE" id="PS50885"/>
    </source>
</evidence>
<dbReference type="OrthoDB" id="9806704at2"/>
<dbReference type="PROSITE" id="PS50125">
    <property type="entry name" value="GUANYLATE_CYCLASE_2"/>
    <property type="match status" value="1"/>
</dbReference>
<keyword evidence="5" id="KW-1185">Reference proteome</keyword>
<keyword evidence="1" id="KW-0472">Membrane</keyword>
<dbReference type="GO" id="GO:0016020">
    <property type="term" value="C:membrane"/>
    <property type="evidence" value="ECO:0007669"/>
    <property type="project" value="InterPro"/>
</dbReference>
<keyword evidence="1" id="KW-0812">Transmembrane</keyword>
<gene>
    <name evidence="4" type="ORF">B1A74_01485</name>
</gene>
<comment type="caution">
    <text evidence="4">The sequence shown here is derived from an EMBL/GenBank/DDBJ whole genome shotgun (WGS) entry which is preliminary data.</text>
</comment>
<reference evidence="4 5" key="1">
    <citation type="submission" date="2017-02" db="EMBL/GenBank/DDBJ databases">
        <title>Genomic diversity within the haloalkaliphilic genus Thioalkalivibrio.</title>
        <authorList>
            <person name="Ahn A.-C."/>
            <person name="Meier-Kolthoff J."/>
            <person name="Overmars L."/>
            <person name="Richter M."/>
            <person name="Woyke T."/>
            <person name="Sorokin D.Y."/>
            <person name="Muyzer G."/>
        </authorList>
    </citation>
    <scope>NUCLEOTIDE SEQUENCE [LARGE SCALE GENOMIC DNA]</scope>
    <source>
        <strain evidence="4 5">HL17</strain>
    </source>
</reference>
<dbReference type="GO" id="GO:0035556">
    <property type="term" value="P:intracellular signal transduction"/>
    <property type="evidence" value="ECO:0007669"/>
    <property type="project" value="InterPro"/>
</dbReference>
<proteinExistence type="predicted"/>
<dbReference type="PANTHER" id="PTHR43081">
    <property type="entry name" value="ADENYLATE CYCLASE, TERMINAL-DIFFERENTIATION SPECIFIC-RELATED"/>
    <property type="match status" value="1"/>
</dbReference>
<dbReference type="GO" id="GO:0006171">
    <property type="term" value="P:cAMP biosynthetic process"/>
    <property type="evidence" value="ECO:0007669"/>
    <property type="project" value="TreeGrafter"/>
</dbReference>
<dbReference type="PANTHER" id="PTHR43081:SF1">
    <property type="entry name" value="ADENYLATE CYCLASE, TERMINAL-DIFFERENTIATION SPECIFIC"/>
    <property type="match status" value="1"/>
</dbReference>
<dbReference type="PROSITE" id="PS50885">
    <property type="entry name" value="HAMP"/>
    <property type="match status" value="1"/>
</dbReference>
<dbReference type="SUPFAM" id="SSF55073">
    <property type="entry name" value="Nucleotide cyclase"/>
    <property type="match status" value="1"/>
</dbReference>
<keyword evidence="1" id="KW-1133">Transmembrane helix</keyword>